<evidence type="ECO:0000313" key="2">
    <source>
        <dbReference type="Proteomes" id="UP001637990"/>
    </source>
</evidence>
<sequence>MPVLRACARPFTQRLTGLGSLMSFAGMGNACATVSLLCQPLLWAGTGVAGITTTITTVTIRPVRSVVFA</sequence>
<comment type="caution">
    <text evidence="1">The sequence shown here is derived from an EMBL/GenBank/DDBJ whole genome shotgun (WGS) entry which is preliminary data.</text>
</comment>
<evidence type="ECO:0008006" key="3">
    <source>
        <dbReference type="Google" id="ProtNLM"/>
    </source>
</evidence>
<keyword evidence="2" id="KW-1185">Reference proteome</keyword>
<dbReference type="EMBL" id="JBJGBS010000043">
    <property type="protein sequence ID" value="MFO3705532.1"/>
    <property type="molecule type" value="Genomic_DNA"/>
</dbReference>
<gene>
    <name evidence="1" type="ORF">ACI6Q5_11195</name>
</gene>
<name>A0ABW9MMR0_9XANT</name>
<accession>A0ABW9MMR0</accession>
<evidence type="ECO:0000313" key="1">
    <source>
        <dbReference type="EMBL" id="MFO3705532.1"/>
    </source>
</evidence>
<reference evidence="1 2" key="1">
    <citation type="submission" date="2024-11" db="EMBL/GenBank/DDBJ databases">
        <title>Genome sequencing of Xanthomonas codiaei.</title>
        <authorList>
            <person name="Studholme D.J."/>
        </authorList>
    </citation>
    <scope>NUCLEOTIDE SEQUENCE [LARGE SCALE GENOMIC DNA]</scope>
    <source>
        <strain evidence="1 2">NCPPB 4350</strain>
    </source>
</reference>
<dbReference type="RefSeq" id="WP_410049709.1">
    <property type="nucleotide sequence ID" value="NZ_JBJGBS010000043.1"/>
</dbReference>
<protein>
    <recommendedName>
        <fullName evidence="3">MFS transporter</fullName>
    </recommendedName>
</protein>
<dbReference type="Proteomes" id="UP001637990">
    <property type="component" value="Unassembled WGS sequence"/>
</dbReference>
<organism evidence="1 2">
    <name type="scientific">Xanthomonas codiaei</name>
    <dbReference type="NCBI Taxonomy" id="56463"/>
    <lineage>
        <taxon>Bacteria</taxon>
        <taxon>Pseudomonadati</taxon>
        <taxon>Pseudomonadota</taxon>
        <taxon>Gammaproteobacteria</taxon>
        <taxon>Lysobacterales</taxon>
        <taxon>Lysobacteraceae</taxon>
        <taxon>Xanthomonas</taxon>
    </lineage>
</organism>
<proteinExistence type="predicted"/>